<evidence type="ECO:0000256" key="1">
    <source>
        <dbReference type="SAM" id="Phobius"/>
    </source>
</evidence>
<evidence type="ECO:0000313" key="2">
    <source>
        <dbReference type="EMBL" id="QOQ87145.1"/>
    </source>
</evidence>
<keyword evidence="3" id="KW-1185">Reference proteome</keyword>
<dbReference type="AlphaFoldDB" id="A0A7M1LI29"/>
<organism evidence="2 3">
    <name type="scientific">Campylobacter corcagiensis</name>
    <dbReference type="NCBI Taxonomy" id="1448857"/>
    <lineage>
        <taxon>Bacteria</taxon>
        <taxon>Pseudomonadati</taxon>
        <taxon>Campylobacterota</taxon>
        <taxon>Epsilonproteobacteria</taxon>
        <taxon>Campylobacterales</taxon>
        <taxon>Campylobacteraceae</taxon>
        <taxon>Campylobacter</taxon>
    </lineage>
</organism>
<keyword evidence="1" id="KW-1133">Transmembrane helix</keyword>
<reference evidence="2 3" key="1">
    <citation type="submission" date="2020-10" db="EMBL/GenBank/DDBJ databases">
        <title>Campylobacter and Helicobacter PacBio genomes.</title>
        <authorList>
            <person name="Lane C."/>
        </authorList>
    </citation>
    <scope>NUCLEOTIDE SEQUENCE [LARGE SCALE GENOMIC DNA]</scope>
    <source>
        <strain evidence="2 3">2016D-0077</strain>
    </source>
</reference>
<keyword evidence="1" id="KW-0812">Transmembrane</keyword>
<feature type="transmembrane region" description="Helical" evidence="1">
    <location>
        <begin position="27"/>
        <end position="55"/>
    </location>
</feature>
<sequence>MKWLIGALGGFVTYILDFLTKRLGIKGILTAFFIVVGGAFVAFMTAFFAFLSLYIMRLWNTLKDILPKLADYSASASGSFGGLSNSTMLSSAMEFLHVSGLAPAFSASMQLFIALLSLYFMVQAYKLMAYVYQNIGAVIATLLTLLNR</sequence>
<proteinExistence type="predicted"/>
<keyword evidence="1" id="KW-0472">Membrane</keyword>
<evidence type="ECO:0000313" key="3">
    <source>
        <dbReference type="Proteomes" id="UP000594749"/>
    </source>
</evidence>
<accession>A0A7M1LI29</accession>
<protein>
    <submittedName>
        <fullName evidence="2">Uncharacterized protein</fullName>
    </submittedName>
</protein>
<gene>
    <name evidence="2" type="ORF">IMC76_08010</name>
</gene>
<feature type="transmembrane region" description="Helical" evidence="1">
    <location>
        <begin position="127"/>
        <end position="146"/>
    </location>
</feature>
<dbReference type="Proteomes" id="UP000594749">
    <property type="component" value="Chromosome"/>
</dbReference>
<feature type="transmembrane region" description="Helical" evidence="1">
    <location>
        <begin position="95"/>
        <end position="121"/>
    </location>
</feature>
<name>A0A7M1LI29_9BACT</name>
<dbReference type="OrthoDB" id="5361133at2"/>
<dbReference type="RefSeq" id="WP_025803502.1">
    <property type="nucleotide sequence ID" value="NZ_CP053842.1"/>
</dbReference>
<dbReference type="EMBL" id="CP063078">
    <property type="protein sequence ID" value="QOQ87145.1"/>
    <property type="molecule type" value="Genomic_DNA"/>
</dbReference>